<name>A0ABW5RCJ8_9BACL</name>
<keyword evidence="1" id="KW-0472">Membrane</keyword>
<evidence type="ECO:0000313" key="3">
    <source>
        <dbReference type="Proteomes" id="UP001597497"/>
    </source>
</evidence>
<keyword evidence="3" id="KW-1185">Reference proteome</keyword>
<dbReference type="InterPro" id="IPR002798">
    <property type="entry name" value="SpoIIM-like"/>
</dbReference>
<dbReference type="RefSeq" id="WP_379929999.1">
    <property type="nucleotide sequence ID" value="NZ_JBHUMM010000038.1"/>
</dbReference>
<dbReference type="Proteomes" id="UP001597497">
    <property type="component" value="Unassembled WGS sequence"/>
</dbReference>
<feature type="transmembrane region" description="Helical" evidence="1">
    <location>
        <begin position="175"/>
        <end position="197"/>
    </location>
</feature>
<gene>
    <name evidence="2" type="ORF">ACFSUC_12735</name>
</gene>
<dbReference type="EMBL" id="JBHUMM010000038">
    <property type="protein sequence ID" value="MFD2672431.1"/>
    <property type="molecule type" value="Genomic_DNA"/>
</dbReference>
<dbReference type="Pfam" id="PF01944">
    <property type="entry name" value="SpoIIM"/>
    <property type="match status" value="1"/>
</dbReference>
<evidence type="ECO:0000256" key="1">
    <source>
        <dbReference type="SAM" id="Phobius"/>
    </source>
</evidence>
<comment type="caution">
    <text evidence="2">The sequence shown here is derived from an EMBL/GenBank/DDBJ whole genome shotgun (WGS) entry which is preliminary data.</text>
</comment>
<accession>A0ABW5RCJ8</accession>
<dbReference type="PANTHER" id="PTHR35337">
    <property type="entry name" value="SLR1478 PROTEIN"/>
    <property type="match status" value="1"/>
</dbReference>
<dbReference type="PANTHER" id="PTHR35337:SF1">
    <property type="entry name" value="SLR1478 PROTEIN"/>
    <property type="match status" value="1"/>
</dbReference>
<evidence type="ECO:0000313" key="2">
    <source>
        <dbReference type="EMBL" id="MFD2672431.1"/>
    </source>
</evidence>
<proteinExistence type="predicted"/>
<sequence length="203" mass="22497">MKQALMILREDLKVMKWYFLFGSLLFIASMVLGYSYEPFHQMLDEQLQQIGEVAQDLNEKDNKEHWFFAFIFLNNAIKGVLIIFAGLLLGLLPLLFIVMNGMILGYLYMSLEQAGESALLIFVKGILPHGIIELPVIIVAASYGLRMGVLALQALGRRSGNRQAGGMTLSGMFKVSLPLSLLIAGALFVAALIEAYLTPLILQ</sequence>
<keyword evidence="1" id="KW-0812">Transmembrane</keyword>
<feature type="transmembrane region" description="Helical" evidence="1">
    <location>
        <begin position="17"/>
        <end position="36"/>
    </location>
</feature>
<organism evidence="2 3">
    <name type="scientific">Marinicrinis sediminis</name>
    <dbReference type="NCBI Taxonomy" id="1652465"/>
    <lineage>
        <taxon>Bacteria</taxon>
        <taxon>Bacillati</taxon>
        <taxon>Bacillota</taxon>
        <taxon>Bacilli</taxon>
        <taxon>Bacillales</taxon>
        <taxon>Paenibacillaceae</taxon>
    </lineage>
</organism>
<reference evidence="3" key="1">
    <citation type="journal article" date="2019" name="Int. J. Syst. Evol. Microbiol.">
        <title>The Global Catalogue of Microorganisms (GCM) 10K type strain sequencing project: providing services to taxonomists for standard genome sequencing and annotation.</title>
        <authorList>
            <consortium name="The Broad Institute Genomics Platform"/>
            <consortium name="The Broad Institute Genome Sequencing Center for Infectious Disease"/>
            <person name="Wu L."/>
            <person name="Ma J."/>
        </authorList>
    </citation>
    <scope>NUCLEOTIDE SEQUENCE [LARGE SCALE GENOMIC DNA]</scope>
    <source>
        <strain evidence="3">KCTC 33676</strain>
    </source>
</reference>
<keyword evidence="1" id="KW-1133">Transmembrane helix</keyword>
<protein>
    <submittedName>
        <fullName evidence="2">Stage II sporulation protein M</fullName>
    </submittedName>
</protein>